<evidence type="ECO:0000313" key="2">
    <source>
        <dbReference type="Proteomes" id="UP000790709"/>
    </source>
</evidence>
<name>A0ACB8BG65_9AGAM</name>
<comment type="caution">
    <text evidence="1">The sequence shown here is derived from an EMBL/GenBank/DDBJ whole genome shotgun (WGS) entry which is preliminary data.</text>
</comment>
<reference evidence="1" key="1">
    <citation type="journal article" date="2021" name="New Phytol.">
        <title>Evolutionary innovations through gain and loss of genes in the ectomycorrhizal Boletales.</title>
        <authorList>
            <person name="Wu G."/>
            <person name="Miyauchi S."/>
            <person name="Morin E."/>
            <person name="Kuo A."/>
            <person name="Drula E."/>
            <person name="Varga T."/>
            <person name="Kohler A."/>
            <person name="Feng B."/>
            <person name="Cao Y."/>
            <person name="Lipzen A."/>
            <person name="Daum C."/>
            <person name="Hundley H."/>
            <person name="Pangilinan J."/>
            <person name="Johnson J."/>
            <person name="Barry K."/>
            <person name="LaButti K."/>
            <person name="Ng V."/>
            <person name="Ahrendt S."/>
            <person name="Min B."/>
            <person name="Choi I.G."/>
            <person name="Park H."/>
            <person name="Plett J.M."/>
            <person name="Magnuson J."/>
            <person name="Spatafora J.W."/>
            <person name="Nagy L.G."/>
            <person name="Henrissat B."/>
            <person name="Grigoriev I.V."/>
            <person name="Yang Z.L."/>
            <person name="Xu J."/>
            <person name="Martin F.M."/>
        </authorList>
    </citation>
    <scope>NUCLEOTIDE SEQUENCE</scope>
    <source>
        <strain evidence="1">KUC20120723A-06</strain>
    </source>
</reference>
<sequence length="148" mass="15357">MALNDRNIGGNTGIDVHPGVANPTSHSQQSDPLASNFVTDPTTENMGAGAGPNFQGHKEAQRTLKETAGVVEGRPGIIESSNIDPLNENSNKDDGWANVKPTNSTAPGVTDRLWNIADGVANVAYGVATGDKSSTRAGKEALGYGEKK</sequence>
<dbReference type="Proteomes" id="UP000790709">
    <property type="component" value="Unassembled WGS sequence"/>
</dbReference>
<keyword evidence="2" id="KW-1185">Reference proteome</keyword>
<proteinExistence type="predicted"/>
<protein>
    <submittedName>
        <fullName evidence="1">Uncharacterized protein</fullName>
    </submittedName>
</protein>
<organism evidence="1 2">
    <name type="scientific">Leucogyrophana mollusca</name>
    <dbReference type="NCBI Taxonomy" id="85980"/>
    <lineage>
        <taxon>Eukaryota</taxon>
        <taxon>Fungi</taxon>
        <taxon>Dikarya</taxon>
        <taxon>Basidiomycota</taxon>
        <taxon>Agaricomycotina</taxon>
        <taxon>Agaricomycetes</taxon>
        <taxon>Agaricomycetidae</taxon>
        <taxon>Boletales</taxon>
        <taxon>Boletales incertae sedis</taxon>
        <taxon>Leucogyrophana</taxon>
    </lineage>
</organism>
<dbReference type="EMBL" id="MU266440">
    <property type="protein sequence ID" value="KAH7923848.1"/>
    <property type="molecule type" value="Genomic_DNA"/>
</dbReference>
<evidence type="ECO:0000313" key="1">
    <source>
        <dbReference type="EMBL" id="KAH7923848.1"/>
    </source>
</evidence>
<accession>A0ACB8BG65</accession>
<gene>
    <name evidence="1" type="ORF">BV22DRAFT_1067892</name>
</gene>